<dbReference type="EMBL" id="BJWL01000200">
    <property type="protein sequence ID" value="GFS33885.1"/>
    <property type="molecule type" value="Genomic_DNA"/>
</dbReference>
<comment type="caution">
    <text evidence="2">The sequence shown here is derived from an EMBL/GenBank/DDBJ whole genome shotgun (WGS) entry which is preliminary data.</text>
</comment>
<evidence type="ECO:0000256" key="1">
    <source>
        <dbReference type="SAM" id="MobiDB-lite"/>
    </source>
</evidence>
<feature type="region of interest" description="Disordered" evidence="1">
    <location>
        <begin position="1"/>
        <end position="59"/>
    </location>
</feature>
<organism evidence="2 3">
    <name type="scientific">Actinidia rufa</name>
    <dbReference type="NCBI Taxonomy" id="165716"/>
    <lineage>
        <taxon>Eukaryota</taxon>
        <taxon>Viridiplantae</taxon>
        <taxon>Streptophyta</taxon>
        <taxon>Embryophyta</taxon>
        <taxon>Tracheophyta</taxon>
        <taxon>Spermatophyta</taxon>
        <taxon>Magnoliopsida</taxon>
        <taxon>eudicotyledons</taxon>
        <taxon>Gunneridae</taxon>
        <taxon>Pentapetalae</taxon>
        <taxon>asterids</taxon>
        <taxon>Ericales</taxon>
        <taxon>Actinidiaceae</taxon>
        <taxon>Actinidia</taxon>
    </lineage>
</organism>
<accession>A0A7J0DFI1</accession>
<feature type="region of interest" description="Disordered" evidence="1">
    <location>
        <begin position="89"/>
        <end position="111"/>
    </location>
</feature>
<dbReference type="Proteomes" id="UP000585474">
    <property type="component" value="Unassembled WGS sequence"/>
</dbReference>
<protein>
    <submittedName>
        <fullName evidence="2">Uncharacterized protein</fullName>
    </submittedName>
</protein>
<name>A0A7J0DFI1_9ERIC</name>
<sequence>MVSRSYNGGRGSREAQGEYPIVSRTSGKRGMKLLVDPHSAIVGPSRKRPSQSLHASSEDCRDAAITRMQAEMRQVLMANNLRMPIHRAESQGDNQIVASGKRKVPPSRADSGVDLRHALNAKRRFLSSLGDLELKWFEKLPLGSIESFL</sequence>
<dbReference type="AlphaFoldDB" id="A0A7J0DFI1"/>
<reference evidence="3" key="1">
    <citation type="submission" date="2019-07" db="EMBL/GenBank/DDBJ databases">
        <title>De Novo Assembly of kiwifruit Actinidia rufa.</title>
        <authorList>
            <person name="Sugita-Konishi S."/>
            <person name="Sato K."/>
            <person name="Mori E."/>
            <person name="Abe Y."/>
            <person name="Kisaki G."/>
            <person name="Hamano K."/>
            <person name="Suezawa K."/>
            <person name="Otani M."/>
            <person name="Fukuda T."/>
            <person name="Manabe T."/>
            <person name="Gomi K."/>
            <person name="Tabuchi M."/>
            <person name="Akimitsu K."/>
            <person name="Kataoka I."/>
        </authorList>
    </citation>
    <scope>NUCLEOTIDE SEQUENCE [LARGE SCALE GENOMIC DNA]</scope>
    <source>
        <strain evidence="3">cv. Fuchu</strain>
    </source>
</reference>
<keyword evidence="3" id="KW-1185">Reference proteome</keyword>
<evidence type="ECO:0000313" key="2">
    <source>
        <dbReference type="EMBL" id="GFS33885.1"/>
    </source>
</evidence>
<proteinExistence type="predicted"/>
<evidence type="ECO:0000313" key="3">
    <source>
        <dbReference type="Proteomes" id="UP000585474"/>
    </source>
</evidence>
<gene>
    <name evidence="2" type="ORF">Acr_00g0031080</name>
</gene>